<comment type="caution">
    <text evidence="9">The sequence shown here is derived from an EMBL/GenBank/DDBJ whole genome shotgun (WGS) entry which is preliminary data.</text>
</comment>
<feature type="domain" description="DHFR" evidence="8">
    <location>
        <begin position="5"/>
        <end position="163"/>
    </location>
</feature>
<evidence type="ECO:0000256" key="1">
    <source>
        <dbReference type="ARBA" id="ARBA00004903"/>
    </source>
</evidence>
<dbReference type="SUPFAM" id="SSF53597">
    <property type="entry name" value="Dihydrofolate reductase-like"/>
    <property type="match status" value="1"/>
</dbReference>
<evidence type="ECO:0000256" key="5">
    <source>
        <dbReference type="ARBA" id="ARBA00022857"/>
    </source>
</evidence>
<dbReference type="PIRSF" id="PIRSF000194">
    <property type="entry name" value="DHFR"/>
    <property type="match status" value="1"/>
</dbReference>
<reference evidence="10" key="1">
    <citation type="journal article" date="2019" name="Int. J. Syst. Evol. Microbiol.">
        <title>The Global Catalogue of Microorganisms (GCM) 10K type strain sequencing project: providing services to taxonomists for standard genome sequencing and annotation.</title>
        <authorList>
            <consortium name="The Broad Institute Genomics Platform"/>
            <consortium name="The Broad Institute Genome Sequencing Center for Infectious Disease"/>
            <person name="Wu L."/>
            <person name="Ma J."/>
        </authorList>
    </citation>
    <scope>NUCLEOTIDE SEQUENCE [LARGE SCALE GENOMIC DNA]</scope>
    <source>
        <strain evidence="10">KCTC 3950</strain>
    </source>
</reference>
<name>A0ABW5PCA5_9BACL</name>
<gene>
    <name evidence="9" type="ORF">ACFSUF_07235</name>
</gene>
<dbReference type="EMBL" id="JBHUME010000005">
    <property type="protein sequence ID" value="MFD2612223.1"/>
    <property type="molecule type" value="Genomic_DNA"/>
</dbReference>
<proteinExistence type="inferred from homology"/>
<dbReference type="Gene3D" id="3.40.430.10">
    <property type="entry name" value="Dihydrofolate Reductase, subunit A"/>
    <property type="match status" value="1"/>
</dbReference>
<dbReference type="PRINTS" id="PR00070">
    <property type="entry name" value="DHFR"/>
</dbReference>
<keyword evidence="10" id="KW-1185">Reference proteome</keyword>
<dbReference type="RefSeq" id="WP_377601546.1">
    <property type="nucleotide sequence ID" value="NZ_JBHUME010000005.1"/>
</dbReference>
<dbReference type="Proteomes" id="UP001597541">
    <property type="component" value="Unassembled WGS sequence"/>
</dbReference>
<evidence type="ECO:0000313" key="10">
    <source>
        <dbReference type="Proteomes" id="UP001597541"/>
    </source>
</evidence>
<keyword evidence="6 7" id="KW-0560">Oxidoreductase</keyword>
<evidence type="ECO:0000313" key="9">
    <source>
        <dbReference type="EMBL" id="MFD2612223.1"/>
    </source>
</evidence>
<comment type="function">
    <text evidence="7">Key enzyme in folate metabolism. Catalyzes an essential reaction for de novo glycine and purine synthesis, and for DNA precursor synthesis.</text>
</comment>
<evidence type="ECO:0000256" key="7">
    <source>
        <dbReference type="PIRNR" id="PIRNR000194"/>
    </source>
</evidence>
<dbReference type="PANTHER" id="PTHR48069">
    <property type="entry name" value="DIHYDROFOLATE REDUCTASE"/>
    <property type="match status" value="1"/>
</dbReference>
<dbReference type="PANTHER" id="PTHR48069:SF3">
    <property type="entry name" value="DIHYDROFOLATE REDUCTASE"/>
    <property type="match status" value="1"/>
</dbReference>
<evidence type="ECO:0000256" key="2">
    <source>
        <dbReference type="ARBA" id="ARBA00009539"/>
    </source>
</evidence>
<dbReference type="CDD" id="cd00209">
    <property type="entry name" value="DHFR"/>
    <property type="match status" value="1"/>
</dbReference>
<evidence type="ECO:0000256" key="6">
    <source>
        <dbReference type="ARBA" id="ARBA00023002"/>
    </source>
</evidence>
<dbReference type="InterPro" id="IPR012259">
    <property type="entry name" value="DHFR"/>
</dbReference>
<protein>
    <recommendedName>
        <fullName evidence="3 7">Dihydrofolate reductase</fullName>
        <ecNumber evidence="3 7">1.5.1.3</ecNumber>
    </recommendedName>
</protein>
<dbReference type="Pfam" id="PF00186">
    <property type="entry name" value="DHFR_1"/>
    <property type="match status" value="1"/>
</dbReference>
<comment type="pathway">
    <text evidence="1 7">Cofactor biosynthesis; tetrahydrofolate biosynthesis; 5,6,7,8-tetrahydrofolate from 7,8-dihydrofolate: step 1/1.</text>
</comment>
<comment type="similarity">
    <text evidence="2 7">Belongs to the dihydrofolate reductase family.</text>
</comment>
<dbReference type="InterPro" id="IPR001796">
    <property type="entry name" value="DHFR_dom"/>
</dbReference>
<organism evidence="9 10">
    <name type="scientific">Paenibacillus gansuensis</name>
    <dbReference type="NCBI Taxonomy" id="306542"/>
    <lineage>
        <taxon>Bacteria</taxon>
        <taxon>Bacillati</taxon>
        <taxon>Bacillota</taxon>
        <taxon>Bacilli</taxon>
        <taxon>Bacillales</taxon>
        <taxon>Paenibacillaceae</taxon>
        <taxon>Paenibacillus</taxon>
    </lineage>
</organism>
<accession>A0ABW5PCA5</accession>
<evidence type="ECO:0000256" key="4">
    <source>
        <dbReference type="ARBA" id="ARBA00022563"/>
    </source>
</evidence>
<dbReference type="EC" id="1.5.1.3" evidence="3 7"/>
<dbReference type="GO" id="GO:0004146">
    <property type="term" value="F:dihydrofolate reductase activity"/>
    <property type="evidence" value="ECO:0007669"/>
    <property type="project" value="UniProtKB-EC"/>
</dbReference>
<evidence type="ECO:0000259" key="8">
    <source>
        <dbReference type="PROSITE" id="PS51330"/>
    </source>
</evidence>
<evidence type="ECO:0000256" key="3">
    <source>
        <dbReference type="ARBA" id="ARBA00012856"/>
    </source>
</evidence>
<sequence>MQETSIILIAARGRNGEIGKDNKLLWKLPADMAFFRRTTMGHRILMGRKTFESIGSKPLPGRDNYILTSHAGYQAEGCHIAHSVEEAVQANEGHTLYIIGGAEVYKQFLPFADTLVLTEIDEAFDADTYFPAFDPEMWAAAEEVPGVRDDKNPYDYRFVTYRRK</sequence>
<comment type="catalytic activity">
    <reaction evidence="7">
        <text>(6S)-5,6,7,8-tetrahydrofolate + NADP(+) = 7,8-dihydrofolate + NADPH + H(+)</text>
        <dbReference type="Rhea" id="RHEA:15009"/>
        <dbReference type="ChEBI" id="CHEBI:15378"/>
        <dbReference type="ChEBI" id="CHEBI:57451"/>
        <dbReference type="ChEBI" id="CHEBI:57453"/>
        <dbReference type="ChEBI" id="CHEBI:57783"/>
        <dbReference type="ChEBI" id="CHEBI:58349"/>
        <dbReference type="EC" id="1.5.1.3"/>
    </reaction>
</comment>
<keyword evidence="5 7" id="KW-0521">NADP</keyword>
<dbReference type="InterPro" id="IPR024072">
    <property type="entry name" value="DHFR-like_dom_sf"/>
</dbReference>
<dbReference type="PROSITE" id="PS51330">
    <property type="entry name" value="DHFR_2"/>
    <property type="match status" value="1"/>
</dbReference>
<keyword evidence="4 7" id="KW-0554">One-carbon metabolism</keyword>